<dbReference type="Pfam" id="PF04203">
    <property type="entry name" value="Sortase"/>
    <property type="match status" value="1"/>
</dbReference>
<dbReference type="EMBL" id="FNJK01000001">
    <property type="protein sequence ID" value="SDO60000.1"/>
    <property type="molecule type" value="Genomic_DNA"/>
</dbReference>
<dbReference type="Proteomes" id="UP000183816">
    <property type="component" value="Unassembled WGS sequence"/>
</dbReference>
<dbReference type="InterPro" id="IPR005754">
    <property type="entry name" value="Sortase"/>
</dbReference>
<dbReference type="InterPro" id="IPR042007">
    <property type="entry name" value="Sortase_A"/>
</dbReference>
<organism evidence="6 7">
    <name type="scientific">Streptococcus equinus</name>
    <name type="common">Streptococcus bovis</name>
    <dbReference type="NCBI Taxonomy" id="1335"/>
    <lineage>
        <taxon>Bacteria</taxon>
        <taxon>Bacillati</taxon>
        <taxon>Bacillota</taxon>
        <taxon>Bacilli</taxon>
        <taxon>Lactobacillales</taxon>
        <taxon>Streptococcaceae</taxon>
        <taxon>Streptococcus</taxon>
    </lineage>
</organism>
<feature type="active site" description="Acyl-thioester intermediate" evidence="4">
    <location>
        <position position="207"/>
    </location>
</feature>
<protein>
    <submittedName>
        <fullName evidence="6">Sortase A</fullName>
    </submittedName>
</protein>
<evidence type="ECO:0000313" key="6">
    <source>
        <dbReference type="EMBL" id="SDO60000.1"/>
    </source>
</evidence>
<dbReference type="GO" id="GO:0006508">
    <property type="term" value="P:proteolysis"/>
    <property type="evidence" value="ECO:0007669"/>
    <property type="project" value="UniProtKB-KW"/>
</dbReference>
<keyword evidence="2" id="KW-0378">Hydrolase</keyword>
<dbReference type="AlphaFoldDB" id="A0A1H0KW93"/>
<keyword evidence="1" id="KW-0645">Protease</keyword>
<feature type="active site" description="Proton donor/acceptor" evidence="4">
    <location>
        <position position="141"/>
    </location>
</feature>
<sequence length="248" mass="27250">MGKKEKKTHRFLTFLRVTLSIVLLLLGLALIFNKSICNFLIGHQSNRYQINKVTKKKIQDNQKAKVTYDFSAVEPVTVQSILKTQSTSTDLPVIGGIAVPDLDINLPIFKGLGNTELSYGAGTMKEDQVMGGQNNYALASHHVFGVSGSSKMLFSPLENAKAGMKIYLTDKSNVYTYVITEAFSVTPDRSDVLNDVPGQALVTLVTCTDQEATKRIVVKGSLESSVAYDQASDDIHKAFSHSYNQMTF</sequence>
<evidence type="ECO:0000313" key="7">
    <source>
        <dbReference type="Proteomes" id="UP000183816"/>
    </source>
</evidence>
<evidence type="ECO:0000256" key="4">
    <source>
        <dbReference type="PIRSR" id="PIRSR605754-1"/>
    </source>
</evidence>
<dbReference type="CDD" id="cd06165">
    <property type="entry name" value="Sortase_A"/>
    <property type="match status" value="1"/>
</dbReference>
<dbReference type="OrthoDB" id="1648028at2"/>
<evidence type="ECO:0000256" key="5">
    <source>
        <dbReference type="SAM" id="Phobius"/>
    </source>
</evidence>
<keyword evidence="5" id="KW-1133">Transmembrane helix</keyword>
<evidence type="ECO:0000256" key="2">
    <source>
        <dbReference type="ARBA" id="ARBA00022801"/>
    </source>
</evidence>
<feature type="transmembrane region" description="Helical" evidence="5">
    <location>
        <begin position="12"/>
        <end position="32"/>
    </location>
</feature>
<gene>
    <name evidence="6" type="ORF">SAMN05216347_101526</name>
</gene>
<dbReference type="Gene3D" id="2.40.260.10">
    <property type="entry name" value="Sortase"/>
    <property type="match status" value="1"/>
</dbReference>
<dbReference type="SUPFAM" id="SSF63817">
    <property type="entry name" value="Sortase"/>
    <property type="match status" value="1"/>
</dbReference>
<reference evidence="6 7" key="1">
    <citation type="submission" date="2016-10" db="EMBL/GenBank/DDBJ databases">
        <authorList>
            <person name="de Groot N.N."/>
        </authorList>
    </citation>
    <scope>NUCLEOTIDE SEQUENCE [LARGE SCALE GENOMIC DNA]</scope>
    <source>
        <strain evidence="6 7">Sb04</strain>
    </source>
</reference>
<evidence type="ECO:0000256" key="3">
    <source>
        <dbReference type="ARBA" id="ARBA00022807"/>
    </source>
</evidence>
<dbReference type="RefSeq" id="WP_074481759.1">
    <property type="nucleotide sequence ID" value="NZ_FNJK01000001.1"/>
</dbReference>
<proteinExistence type="predicted"/>
<dbReference type="NCBIfam" id="TIGR01076">
    <property type="entry name" value="sortase_fam"/>
    <property type="match status" value="1"/>
</dbReference>
<name>A0A1H0KW93_STREI</name>
<keyword evidence="5" id="KW-0812">Transmembrane</keyword>
<evidence type="ECO:0000256" key="1">
    <source>
        <dbReference type="ARBA" id="ARBA00022670"/>
    </source>
</evidence>
<keyword evidence="5" id="KW-0472">Membrane</keyword>
<dbReference type="InterPro" id="IPR023365">
    <property type="entry name" value="Sortase_dom-sf"/>
</dbReference>
<dbReference type="GO" id="GO:0008234">
    <property type="term" value="F:cysteine-type peptidase activity"/>
    <property type="evidence" value="ECO:0007669"/>
    <property type="project" value="UniProtKB-KW"/>
</dbReference>
<accession>A0A1H0KW93</accession>
<keyword evidence="3" id="KW-0788">Thiol protease</keyword>